<keyword evidence="3" id="KW-1185">Reference proteome</keyword>
<gene>
    <name evidence="2" type="ORF">OHU35_20755</name>
</gene>
<dbReference type="Proteomes" id="UP001621512">
    <property type="component" value="Chromosome"/>
</dbReference>
<sequence>MPRHARGRSRDPRKTRLLALAGVVAVCAVALPLAVASAGSVHSVRSEGAADRGGPASGSVQGEVRPSTDADDKAIGGSKSAPSAVPTLPTLGQGLATAVRCGPEVSSPDGIEAQTCVVTQGAQTWARTYYRNATGEALDAVLTLMEPGARTVRMTCAVSAEDEPRTCETPREPVRGDLAAYTAVAEFARRAGQGPLLLRSGSNSPVWTGS</sequence>
<dbReference type="EMBL" id="CP108341">
    <property type="protein sequence ID" value="WTW28322.1"/>
    <property type="molecule type" value="Genomic_DNA"/>
</dbReference>
<accession>A0ABZ1MK83</accession>
<dbReference type="RefSeq" id="WP_189727249.1">
    <property type="nucleotide sequence ID" value="NZ_BMUK01000012.1"/>
</dbReference>
<organism evidence="2 3">
    <name type="scientific">Streptomyces purpurascens</name>
    <dbReference type="NCBI Taxonomy" id="1924"/>
    <lineage>
        <taxon>Bacteria</taxon>
        <taxon>Bacillati</taxon>
        <taxon>Actinomycetota</taxon>
        <taxon>Actinomycetes</taxon>
        <taxon>Kitasatosporales</taxon>
        <taxon>Streptomycetaceae</taxon>
        <taxon>Streptomyces</taxon>
    </lineage>
</organism>
<proteinExistence type="predicted"/>
<evidence type="ECO:0000313" key="3">
    <source>
        <dbReference type="Proteomes" id="UP001621512"/>
    </source>
</evidence>
<reference evidence="2 3" key="1">
    <citation type="submission" date="2022-10" db="EMBL/GenBank/DDBJ databases">
        <title>The complete genomes of actinobacterial strains from the NBC collection.</title>
        <authorList>
            <person name="Joergensen T.S."/>
            <person name="Alvarez Arevalo M."/>
            <person name="Sterndorff E.B."/>
            <person name="Faurdal D."/>
            <person name="Vuksanovic O."/>
            <person name="Mourched A.-S."/>
            <person name="Charusanti P."/>
            <person name="Shaw S."/>
            <person name="Blin K."/>
            <person name="Weber T."/>
        </authorList>
    </citation>
    <scope>NUCLEOTIDE SEQUENCE [LARGE SCALE GENOMIC DNA]</scope>
    <source>
        <strain evidence="2 3">NBC_00017</strain>
    </source>
</reference>
<feature type="region of interest" description="Disordered" evidence="1">
    <location>
        <begin position="46"/>
        <end position="88"/>
    </location>
</feature>
<evidence type="ECO:0000256" key="1">
    <source>
        <dbReference type="SAM" id="MobiDB-lite"/>
    </source>
</evidence>
<protein>
    <submittedName>
        <fullName evidence="2">Uncharacterized protein</fullName>
    </submittedName>
</protein>
<evidence type="ECO:0000313" key="2">
    <source>
        <dbReference type="EMBL" id="WTW28322.1"/>
    </source>
</evidence>
<name>A0ABZ1MK83_STREF</name>